<dbReference type="AlphaFoldDB" id="A0AAW2W3R8"/>
<dbReference type="Pfam" id="PF14543">
    <property type="entry name" value="TAXi_N"/>
    <property type="match status" value="1"/>
</dbReference>
<dbReference type="EMBL" id="JACGWJ010000002">
    <property type="protein sequence ID" value="KAL0435830.1"/>
    <property type="molecule type" value="Genomic_DNA"/>
</dbReference>
<keyword evidence="2" id="KW-0645">Protease</keyword>
<dbReference type="InterPro" id="IPR032799">
    <property type="entry name" value="TAXi_C"/>
</dbReference>
<dbReference type="GO" id="GO:0005576">
    <property type="term" value="C:extracellular region"/>
    <property type="evidence" value="ECO:0007669"/>
    <property type="project" value="TreeGrafter"/>
</dbReference>
<keyword evidence="3" id="KW-0064">Aspartyl protease</keyword>
<dbReference type="CDD" id="cd05476">
    <property type="entry name" value="pepsin_A_like_plant"/>
    <property type="match status" value="1"/>
</dbReference>
<comment type="similarity">
    <text evidence="1">Belongs to the peptidase A1 family.</text>
</comment>
<dbReference type="InterPro" id="IPR032861">
    <property type="entry name" value="TAXi_N"/>
</dbReference>
<keyword evidence="6" id="KW-0732">Signal</keyword>
<feature type="chain" id="PRO_5043890080" evidence="6">
    <location>
        <begin position="20"/>
        <end position="446"/>
    </location>
</feature>
<name>A0AAW2W3R8_SESRA</name>
<dbReference type="PANTHER" id="PTHR47967">
    <property type="entry name" value="OS07G0603500 PROTEIN-RELATED"/>
    <property type="match status" value="1"/>
</dbReference>
<evidence type="ECO:0000313" key="8">
    <source>
        <dbReference type="EMBL" id="KAL0435830.1"/>
    </source>
</evidence>
<dbReference type="InterPro" id="IPR033121">
    <property type="entry name" value="PEPTIDASE_A1"/>
</dbReference>
<evidence type="ECO:0000259" key="7">
    <source>
        <dbReference type="PROSITE" id="PS51767"/>
    </source>
</evidence>
<proteinExistence type="inferred from homology"/>
<evidence type="ECO:0000256" key="2">
    <source>
        <dbReference type="ARBA" id="ARBA00022670"/>
    </source>
</evidence>
<evidence type="ECO:0000256" key="5">
    <source>
        <dbReference type="ARBA" id="ARBA00023180"/>
    </source>
</evidence>
<gene>
    <name evidence="8" type="ORF">Sradi_0290900</name>
</gene>
<accession>A0AAW2W3R8</accession>
<evidence type="ECO:0000256" key="4">
    <source>
        <dbReference type="ARBA" id="ARBA00022801"/>
    </source>
</evidence>
<dbReference type="Pfam" id="PF14541">
    <property type="entry name" value="TAXi_C"/>
    <property type="match status" value="1"/>
</dbReference>
<dbReference type="Gene3D" id="2.40.70.10">
    <property type="entry name" value="Acid Proteases"/>
    <property type="match status" value="2"/>
</dbReference>
<dbReference type="PROSITE" id="PS51767">
    <property type="entry name" value="PEPTIDASE_A1"/>
    <property type="match status" value="1"/>
</dbReference>
<dbReference type="GO" id="GO:0006508">
    <property type="term" value="P:proteolysis"/>
    <property type="evidence" value="ECO:0007669"/>
    <property type="project" value="UniProtKB-KW"/>
</dbReference>
<dbReference type="InterPro" id="IPR051708">
    <property type="entry name" value="Plant_Aspart_Prot_A1"/>
</dbReference>
<feature type="signal peptide" evidence="6">
    <location>
        <begin position="1"/>
        <end position="19"/>
    </location>
</feature>
<evidence type="ECO:0000256" key="1">
    <source>
        <dbReference type="ARBA" id="ARBA00007447"/>
    </source>
</evidence>
<protein>
    <submittedName>
        <fullName evidence="8">Aspartic proteinase nepenthesin-1</fullName>
    </submittedName>
</protein>
<evidence type="ECO:0000256" key="6">
    <source>
        <dbReference type="SAM" id="SignalP"/>
    </source>
</evidence>
<feature type="domain" description="Peptidase A1" evidence="7">
    <location>
        <begin position="88"/>
        <end position="438"/>
    </location>
</feature>
<comment type="caution">
    <text evidence="8">The sequence shown here is derived from an EMBL/GenBank/DDBJ whole genome shotgun (WGS) entry which is preliminary data.</text>
</comment>
<keyword evidence="5" id="KW-0325">Glycoprotein</keyword>
<dbReference type="PANTHER" id="PTHR47967:SF123">
    <property type="entry name" value="ASPARTIC PROTEINASE NEPENTHESIN-1-LIKE"/>
    <property type="match status" value="1"/>
</dbReference>
<dbReference type="GO" id="GO:0004190">
    <property type="term" value="F:aspartic-type endopeptidase activity"/>
    <property type="evidence" value="ECO:0007669"/>
    <property type="project" value="UniProtKB-KW"/>
</dbReference>
<reference evidence="8" key="2">
    <citation type="journal article" date="2024" name="Plant">
        <title>Genomic evolution and insights into agronomic trait innovations of Sesamum species.</title>
        <authorList>
            <person name="Miao H."/>
            <person name="Wang L."/>
            <person name="Qu L."/>
            <person name="Liu H."/>
            <person name="Sun Y."/>
            <person name="Le M."/>
            <person name="Wang Q."/>
            <person name="Wei S."/>
            <person name="Zheng Y."/>
            <person name="Lin W."/>
            <person name="Duan Y."/>
            <person name="Cao H."/>
            <person name="Xiong S."/>
            <person name="Wang X."/>
            <person name="Wei L."/>
            <person name="Li C."/>
            <person name="Ma Q."/>
            <person name="Ju M."/>
            <person name="Zhao R."/>
            <person name="Li G."/>
            <person name="Mu C."/>
            <person name="Tian Q."/>
            <person name="Mei H."/>
            <person name="Zhang T."/>
            <person name="Gao T."/>
            <person name="Zhang H."/>
        </authorList>
    </citation>
    <scope>NUCLEOTIDE SEQUENCE</scope>
    <source>
        <strain evidence="8">G02</strain>
    </source>
</reference>
<reference evidence="8" key="1">
    <citation type="submission" date="2020-06" db="EMBL/GenBank/DDBJ databases">
        <authorList>
            <person name="Li T."/>
            <person name="Hu X."/>
            <person name="Zhang T."/>
            <person name="Song X."/>
            <person name="Zhang H."/>
            <person name="Dai N."/>
            <person name="Sheng W."/>
            <person name="Hou X."/>
            <person name="Wei L."/>
        </authorList>
    </citation>
    <scope>NUCLEOTIDE SEQUENCE</scope>
    <source>
        <strain evidence="8">G02</strain>
        <tissue evidence="8">Leaf</tissue>
    </source>
</reference>
<keyword evidence="4" id="KW-0378">Hydrolase</keyword>
<organism evidence="8">
    <name type="scientific">Sesamum radiatum</name>
    <name type="common">Black benniseed</name>
    <dbReference type="NCBI Taxonomy" id="300843"/>
    <lineage>
        <taxon>Eukaryota</taxon>
        <taxon>Viridiplantae</taxon>
        <taxon>Streptophyta</taxon>
        <taxon>Embryophyta</taxon>
        <taxon>Tracheophyta</taxon>
        <taxon>Spermatophyta</taxon>
        <taxon>Magnoliopsida</taxon>
        <taxon>eudicotyledons</taxon>
        <taxon>Gunneridae</taxon>
        <taxon>Pentapetalae</taxon>
        <taxon>asterids</taxon>
        <taxon>lamiids</taxon>
        <taxon>Lamiales</taxon>
        <taxon>Pedaliaceae</taxon>
        <taxon>Sesamum</taxon>
    </lineage>
</organism>
<evidence type="ECO:0000256" key="3">
    <source>
        <dbReference type="ARBA" id="ARBA00022750"/>
    </source>
</evidence>
<sequence length="446" mass="50422">MSKIPTFLLLCSLANLVLILNDVFVNSNGLALRLIHPDSPESPLFQSNLSHEERIKRLASQSHLRTNHFTATSSSNIRGQIDVQLFHYIVKVGLGTFKSKPQYKEYHLEMDTGSNLVWIQCEGCTKCFKQTPKPFPKEKSSSFHPILIKNMPMTYECGYEDGASTRGVMARETFYLRSNSSALATVKKLEFGCGLYNNMQYGNYRNNKIAGIMGLGWDDPSFAKQLSSHSKGKFSYCLPVVSKKTPSTYLRFGDDIALSKNTRSTPLYRTNGSSSYHVDLQGISLNKSRLKISPKVFEFKNNGSSGGCIIDSGTPYSRIITPAFDILKLELEKYFSRFKNLKRTKADLGLDLCYERIKPEGFNNLPNLTFHLGGSQADFVMKPEAVFEVVPPPSRPIKSREYFCLAMVKNKKMSILGSHQQTNQRIIHDTMNNRLLFYQEDCSKNP</sequence>
<dbReference type="SUPFAM" id="SSF50630">
    <property type="entry name" value="Acid proteases"/>
    <property type="match status" value="1"/>
</dbReference>
<dbReference type="InterPro" id="IPR034161">
    <property type="entry name" value="Pepsin-like_plant"/>
</dbReference>
<dbReference type="InterPro" id="IPR021109">
    <property type="entry name" value="Peptidase_aspartic_dom_sf"/>
</dbReference>